<dbReference type="PANTHER" id="PTHR32182:SF25">
    <property type="entry name" value="SLR1056 PROTEIN"/>
    <property type="match status" value="1"/>
</dbReference>
<name>A0A3M5EW65_PSEAI</name>
<evidence type="ECO:0008006" key="5">
    <source>
        <dbReference type="Google" id="ProtNLM"/>
    </source>
</evidence>
<dbReference type="SUPFAM" id="SSF52540">
    <property type="entry name" value="P-loop containing nucleoside triphosphate hydrolases"/>
    <property type="match status" value="1"/>
</dbReference>
<evidence type="ECO:0000313" key="3">
    <source>
        <dbReference type="EMBL" id="RMS66198.1"/>
    </source>
</evidence>
<evidence type="ECO:0000259" key="2">
    <source>
        <dbReference type="Pfam" id="PF13304"/>
    </source>
</evidence>
<dbReference type="PANTHER" id="PTHR32182">
    <property type="entry name" value="DNA REPLICATION AND REPAIR PROTEIN RECF"/>
    <property type="match status" value="1"/>
</dbReference>
<proteinExistence type="predicted"/>
<dbReference type="AlphaFoldDB" id="A0A3M5EW65"/>
<accession>A0A3M5EW65</accession>
<dbReference type="GO" id="GO:0000731">
    <property type="term" value="P:DNA synthesis involved in DNA repair"/>
    <property type="evidence" value="ECO:0007669"/>
    <property type="project" value="TreeGrafter"/>
</dbReference>
<comment type="caution">
    <text evidence="3">The sequence shown here is derived from an EMBL/GenBank/DDBJ whole genome shotgun (WGS) entry which is preliminary data.</text>
</comment>
<gene>
    <name evidence="3" type="ORF">ALP65_03858</name>
</gene>
<dbReference type="InterPro" id="IPR038765">
    <property type="entry name" value="Papain-like_cys_pep_sf"/>
</dbReference>
<dbReference type="InterPro" id="IPR027417">
    <property type="entry name" value="P-loop_NTPase"/>
</dbReference>
<feature type="domain" description="Transglutaminase-like" evidence="1">
    <location>
        <begin position="4"/>
        <end position="76"/>
    </location>
</feature>
<dbReference type="InterPro" id="IPR003959">
    <property type="entry name" value="ATPase_AAA_core"/>
</dbReference>
<sequence>MKGKPAREQVAGLMQYINDTYRYLGDWRASERGYVPFSLAEIERNGYGDCKDLAILLAAMLKAAGIKAEPTLVSRGDVVWDLLVPGMYAPNHAIVRAEVDGKTWWLDPTNPVFAPGRIMPDIQQRWALVLGADGADLAAALQTIREIGDAAALDEAVDDAFPGSRLHIDNPGGRFEVLIEQPGLLRPLRTAELSDGTLRYLLWIAALLSPRPPALLVLNEPETSLHPDLLPALGRLVGQAAQHSQVLVVSHAARLVATLEEHPECHSLGLEKDFGETRIQGLRELDRPAWYWPVR</sequence>
<dbReference type="Pfam" id="PF13304">
    <property type="entry name" value="AAA_21"/>
    <property type="match status" value="1"/>
</dbReference>
<dbReference type="GO" id="GO:0006302">
    <property type="term" value="P:double-strand break repair"/>
    <property type="evidence" value="ECO:0007669"/>
    <property type="project" value="TreeGrafter"/>
</dbReference>
<dbReference type="EMBL" id="RBSQ01000039">
    <property type="protein sequence ID" value="RMS66198.1"/>
    <property type="molecule type" value="Genomic_DNA"/>
</dbReference>
<dbReference type="GO" id="GO:0016887">
    <property type="term" value="F:ATP hydrolysis activity"/>
    <property type="evidence" value="ECO:0007669"/>
    <property type="project" value="InterPro"/>
</dbReference>
<feature type="domain" description="ATPase AAA-type core" evidence="2">
    <location>
        <begin position="161"/>
        <end position="255"/>
    </location>
</feature>
<dbReference type="InterPro" id="IPR002931">
    <property type="entry name" value="Transglutaminase-like"/>
</dbReference>
<dbReference type="FunFam" id="3.40.50.300:FF:002534">
    <property type="entry name" value="Putative RecF protein"/>
    <property type="match status" value="1"/>
</dbReference>
<reference evidence="3 4" key="1">
    <citation type="submission" date="2018-08" db="EMBL/GenBank/DDBJ databases">
        <title>Recombination of ecologically and evolutionarily significant loci maintains genetic cohesion in the Pseudomonas syringae species complex.</title>
        <authorList>
            <person name="Dillon M."/>
            <person name="Thakur S."/>
            <person name="Almeida R.N.D."/>
            <person name="Weir B.S."/>
            <person name="Guttman D.S."/>
        </authorList>
    </citation>
    <scope>NUCLEOTIDE SEQUENCE [LARGE SCALE GENOMIC DNA]</scope>
    <source>
        <strain evidence="3 4">ICMP 7846</strain>
    </source>
</reference>
<dbReference type="Proteomes" id="UP000270834">
    <property type="component" value="Unassembled WGS sequence"/>
</dbReference>
<dbReference type="GO" id="GO:0005524">
    <property type="term" value="F:ATP binding"/>
    <property type="evidence" value="ECO:0007669"/>
    <property type="project" value="InterPro"/>
</dbReference>
<evidence type="ECO:0000259" key="1">
    <source>
        <dbReference type="Pfam" id="PF01841"/>
    </source>
</evidence>
<dbReference type="Pfam" id="PF01841">
    <property type="entry name" value="Transglut_core"/>
    <property type="match status" value="1"/>
</dbReference>
<evidence type="ECO:0000313" key="4">
    <source>
        <dbReference type="Proteomes" id="UP000270834"/>
    </source>
</evidence>
<dbReference type="Gene3D" id="3.40.50.300">
    <property type="entry name" value="P-loop containing nucleotide triphosphate hydrolases"/>
    <property type="match status" value="1"/>
</dbReference>
<dbReference type="SUPFAM" id="SSF54001">
    <property type="entry name" value="Cysteine proteinases"/>
    <property type="match status" value="1"/>
</dbReference>
<organism evidence="3 4">
    <name type="scientific">Pseudomonas aeruginosa</name>
    <dbReference type="NCBI Taxonomy" id="287"/>
    <lineage>
        <taxon>Bacteria</taxon>
        <taxon>Pseudomonadati</taxon>
        <taxon>Pseudomonadota</taxon>
        <taxon>Gammaproteobacteria</taxon>
        <taxon>Pseudomonadales</taxon>
        <taxon>Pseudomonadaceae</taxon>
        <taxon>Pseudomonas</taxon>
    </lineage>
</organism>
<protein>
    <recommendedName>
        <fullName evidence="5">ATP-binding protein</fullName>
    </recommendedName>
</protein>
<dbReference type="Gene3D" id="3.10.620.30">
    <property type="match status" value="1"/>
</dbReference>